<dbReference type="RefSeq" id="WP_008928416.1">
    <property type="nucleotide sequence ID" value="NZ_AMRJ01000006.1"/>
</dbReference>
<organism evidence="8 9">
    <name type="scientific">Alcanivorax hongdengensis A-11-3</name>
    <dbReference type="NCBI Taxonomy" id="1177179"/>
    <lineage>
        <taxon>Bacteria</taxon>
        <taxon>Pseudomonadati</taxon>
        <taxon>Pseudomonadota</taxon>
        <taxon>Gammaproteobacteria</taxon>
        <taxon>Oceanospirillales</taxon>
        <taxon>Alcanivoracaceae</taxon>
        <taxon>Alcanivorax</taxon>
    </lineage>
</organism>
<dbReference type="PANTHER" id="PTHR47268">
    <property type="entry name" value="ACYLPHOSPHATASE"/>
    <property type="match status" value="1"/>
</dbReference>
<evidence type="ECO:0000256" key="6">
    <source>
        <dbReference type="RuleBase" id="RU004168"/>
    </source>
</evidence>
<dbReference type="PROSITE" id="PS00151">
    <property type="entry name" value="ACYLPHOSPHATASE_2"/>
    <property type="match status" value="1"/>
</dbReference>
<feature type="active site" evidence="5">
    <location>
        <position position="38"/>
    </location>
</feature>
<gene>
    <name evidence="8" type="ORF">A11A3_06161</name>
</gene>
<name>L0WGR6_9GAMM</name>
<comment type="similarity">
    <text evidence="1 6">Belongs to the acylphosphatase family.</text>
</comment>
<dbReference type="AlphaFoldDB" id="L0WGR6"/>
<evidence type="ECO:0000256" key="1">
    <source>
        <dbReference type="ARBA" id="ARBA00005614"/>
    </source>
</evidence>
<comment type="caution">
    <text evidence="8">The sequence shown here is derived from an EMBL/GenBank/DDBJ whole genome shotgun (WGS) entry which is preliminary data.</text>
</comment>
<dbReference type="OrthoDB" id="5295388at2"/>
<dbReference type="Gene3D" id="3.30.70.100">
    <property type="match status" value="1"/>
</dbReference>
<feature type="active site" evidence="5">
    <location>
        <position position="20"/>
    </location>
</feature>
<comment type="catalytic activity">
    <reaction evidence="4 5">
        <text>an acyl phosphate + H2O = a carboxylate + phosphate + H(+)</text>
        <dbReference type="Rhea" id="RHEA:14965"/>
        <dbReference type="ChEBI" id="CHEBI:15377"/>
        <dbReference type="ChEBI" id="CHEBI:15378"/>
        <dbReference type="ChEBI" id="CHEBI:29067"/>
        <dbReference type="ChEBI" id="CHEBI:43474"/>
        <dbReference type="ChEBI" id="CHEBI:59918"/>
        <dbReference type="EC" id="3.6.1.7"/>
    </reaction>
</comment>
<evidence type="ECO:0000256" key="2">
    <source>
        <dbReference type="ARBA" id="ARBA00012150"/>
    </source>
</evidence>
<dbReference type="eggNOG" id="COG1254">
    <property type="taxonomic scope" value="Bacteria"/>
</dbReference>
<reference evidence="8 9" key="1">
    <citation type="journal article" date="2012" name="J. Bacteriol.">
        <title>Genome Sequence of the Alkane-Degrading Bacterium Alcanivorax hongdengensis Type Strain A-11-3.</title>
        <authorList>
            <person name="Lai Q."/>
            <person name="Shao Z."/>
        </authorList>
    </citation>
    <scope>NUCLEOTIDE SEQUENCE [LARGE SCALE GENOMIC DNA]</scope>
    <source>
        <strain evidence="8 9">A-11-3</strain>
    </source>
</reference>
<evidence type="ECO:0000313" key="9">
    <source>
        <dbReference type="Proteomes" id="UP000010164"/>
    </source>
</evidence>
<protein>
    <recommendedName>
        <fullName evidence="3 5">acylphosphatase</fullName>
        <ecNumber evidence="2 5">3.6.1.7</ecNumber>
    </recommendedName>
</protein>
<dbReference type="InterPro" id="IPR017968">
    <property type="entry name" value="Acylphosphatase_CS"/>
</dbReference>
<evidence type="ECO:0000313" key="8">
    <source>
        <dbReference type="EMBL" id="EKF75015.1"/>
    </source>
</evidence>
<keyword evidence="5" id="KW-0378">Hydrolase</keyword>
<accession>L0WGR6</accession>
<evidence type="ECO:0000259" key="7">
    <source>
        <dbReference type="PROSITE" id="PS51160"/>
    </source>
</evidence>
<dbReference type="SUPFAM" id="SSF54975">
    <property type="entry name" value="Acylphosphatase/BLUF domain-like"/>
    <property type="match status" value="1"/>
</dbReference>
<dbReference type="InterPro" id="IPR020456">
    <property type="entry name" value="Acylphosphatase"/>
</dbReference>
<proteinExistence type="inferred from homology"/>
<keyword evidence="9" id="KW-1185">Reference proteome</keyword>
<dbReference type="EC" id="3.6.1.7" evidence="2 5"/>
<evidence type="ECO:0000256" key="4">
    <source>
        <dbReference type="ARBA" id="ARBA00047645"/>
    </source>
</evidence>
<dbReference type="InterPro" id="IPR036046">
    <property type="entry name" value="Acylphosphatase-like_dom_sf"/>
</dbReference>
<dbReference type="Pfam" id="PF00708">
    <property type="entry name" value="Acylphosphatase"/>
    <property type="match status" value="1"/>
</dbReference>
<dbReference type="Proteomes" id="UP000010164">
    <property type="component" value="Unassembled WGS sequence"/>
</dbReference>
<dbReference type="PATRIC" id="fig|1177179.3.peg.1239"/>
<dbReference type="PRINTS" id="PR00112">
    <property type="entry name" value="ACYLPHPHTASE"/>
</dbReference>
<feature type="domain" description="Acylphosphatase-like" evidence="7">
    <location>
        <begin position="5"/>
        <end position="91"/>
    </location>
</feature>
<dbReference type="STRING" id="1177179.A11A3_06161"/>
<dbReference type="EMBL" id="AMRJ01000006">
    <property type="protein sequence ID" value="EKF75015.1"/>
    <property type="molecule type" value="Genomic_DNA"/>
</dbReference>
<evidence type="ECO:0000256" key="5">
    <source>
        <dbReference type="PROSITE-ProRule" id="PRU00520"/>
    </source>
</evidence>
<dbReference type="InterPro" id="IPR001792">
    <property type="entry name" value="Acylphosphatase-like_dom"/>
</dbReference>
<dbReference type="PROSITE" id="PS51160">
    <property type="entry name" value="ACYLPHOSPHATASE_3"/>
    <property type="match status" value="1"/>
</dbReference>
<dbReference type="GO" id="GO:0003998">
    <property type="term" value="F:acylphosphatase activity"/>
    <property type="evidence" value="ECO:0007669"/>
    <property type="project" value="UniProtKB-EC"/>
</dbReference>
<sequence>MTILSRKVRIQGRVQGVGYRAWTQQQARQHGLVGWVRNCVNGDVEALLQGPQADVDAMLEACWQGPPAAQVSQVLAEDCPQPRCNRFEVTA</sequence>
<evidence type="ECO:0000256" key="3">
    <source>
        <dbReference type="ARBA" id="ARBA00015991"/>
    </source>
</evidence>
<dbReference type="PANTHER" id="PTHR47268:SF4">
    <property type="entry name" value="ACYLPHOSPHATASE"/>
    <property type="match status" value="1"/>
</dbReference>